<keyword evidence="9" id="KW-0325">Glycoprotein</keyword>
<dbReference type="InterPro" id="IPR019793">
    <property type="entry name" value="Peroxidases_heam-ligand_BS"/>
</dbReference>
<evidence type="ECO:0000256" key="2">
    <source>
        <dbReference type="ARBA" id="ARBA00022559"/>
    </source>
</evidence>
<feature type="binding site" evidence="12">
    <location>
        <position position="221"/>
    </location>
    <ligand>
        <name>Ca(2+)</name>
        <dbReference type="ChEBI" id="CHEBI:29108"/>
        <label>2</label>
    </ligand>
</feature>
<dbReference type="GO" id="GO:0000302">
    <property type="term" value="P:response to reactive oxygen species"/>
    <property type="evidence" value="ECO:0007669"/>
    <property type="project" value="TreeGrafter"/>
</dbReference>
<dbReference type="GO" id="GO:0046872">
    <property type="term" value="F:metal ion binding"/>
    <property type="evidence" value="ECO:0007669"/>
    <property type="project" value="UniProtKB-UniRule"/>
</dbReference>
<evidence type="ECO:0000259" key="16">
    <source>
        <dbReference type="PROSITE" id="PS50873"/>
    </source>
</evidence>
<dbReference type="GO" id="GO:0020037">
    <property type="term" value="F:heme binding"/>
    <property type="evidence" value="ECO:0007669"/>
    <property type="project" value="UniProtKB-UniRule"/>
</dbReference>
<dbReference type="GO" id="GO:0046274">
    <property type="term" value="P:lignin catabolic process"/>
    <property type="evidence" value="ECO:0007669"/>
    <property type="project" value="UniProtKB-KW"/>
</dbReference>
<dbReference type="InterPro" id="IPR019794">
    <property type="entry name" value="Peroxidases_AS"/>
</dbReference>
<feature type="binding site" evidence="12">
    <location>
        <position position="197"/>
    </location>
    <ligand>
        <name>Ca(2+)</name>
        <dbReference type="ChEBI" id="CHEBI:29108"/>
        <label>2</label>
    </ligand>
</feature>
<dbReference type="PROSITE" id="PS00436">
    <property type="entry name" value="PEROXIDASE_2"/>
    <property type="match status" value="1"/>
</dbReference>
<feature type="binding site" evidence="12">
    <location>
        <position position="216"/>
    </location>
    <ligand>
        <name>Ca(2+)</name>
        <dbReference type="ChEBI" id="CHEBI:29108"/>
        <label>2</label>
    </ligand>
</feature>
<dbReference type="InterPro" id="IPR024589">
    <property type="entry name" value="Ligninase_C"/>
</dbReference>
<feature type="disulfide bond" evidence="14">
    <location>
        <begin position="38"/>
        <end position="312"/>
    </location>
</feature>
<evidence type="ECO:0000256" key="9">
    <source>
        <dbReference type="ARBA" id="ARBA00023180"/>
    </source>
</evidence>
<keyword evidence="6 15" id="KW-0560">Oxidoreductase</keyword>
<keyword evidence="7 12" id="KW-0408">Iron</keyword>
<feature type="disulfide bond" evidence="14">
    <location>
        <begin position="27"/>
        <end position="39"/>
    </location>
</feature>
<dbReference type="GO" id="GO:0004601">
    <property type="term" value="F:peroxidase activity"/>
    <property type="evidence" value="ECO:0007669"/>
    <property type="project" value="UniProtKB-KW"/>
</dbReference>
<dbReference type="Pfam" id="PF11895">
    <property type="entry name" value="Peroxidase_ext"/>
    <property type="match status" value="1"/>
</dbReference>
<evidence type="ECO:0000256" key="3">
    <source>
        <dbReference type="ARBA" id="ARBA00022617"/>
    </source>
</evidence>
<evidence type="ECO:0000256" key="11">
    <source>
        <dbReference type="PIRSR" id="PIRSR601621-1"/>
    </source>
</evidence>
<name>A0A0E4B8L4_9APHY</name>
<dbReference type="Gene3D" id="1.10.420.10">
    <property type="entry name" value="Peroxidase, domain 2"/>
    <property type="match status" value="1"/>
</dbReference>
<dbReference type="GO" id="GO:0042744">
    <property type="term" value="P:hydrogen peroxide catabolic process"/>
    <property type="evidence" value="ECO:0007669"/>
    <property type="project" value="TreeGrafter"/>
</dbReference>
<dbReference type="InterPro" id="IPR002016">
    <property type="entry name" value="Haem_peroxidase"/>
</dbReference>
<feature type="disulfide bond" evidence="14">
    <location>
        <begin position="276"/>
        <end position="342"/>
    </location>
</feature>
<feature type="signal peptide" evidence="15">
    <location>
        <begin position="1"/>
        <end position="18"/>
    </location>
</feature>
<keyword evidence="12 15" id="KW-0106">Calcium</keyword>
<feature type="chain" id="PRO_5006986614" description="Peroxidase" evidence="15">
    <location>
        <begin position="19"/>
        <end position="384"/>
    </location>
</feature>
<evidence type="ECO:0000256" key="5">
    <source>
        <dbReference type="ARBA" id="ARBA00022729"/>
    </source>
</evidence>
<dbReference type="PANTHER" id="PTHR31356:SF66">
    <property type="entry name" value="CATALASE-PEROXIDASE"/>
    <property type="match status" value="1"/>
</dbReference>
<evidence type="ECO:0000256" key="14">
    <source>
        <dbReference type="PIRSR" id="PIRSR601621-4"/>
    </source>
</evidence>
<evidence type="ECO:0000256" key="1">
    <source>
        <dbReference type="ARBA" id="ARBA00006089"/>
    </source>
</evidence>
<feature type="active site" description="Proton acceptor" evidence="11">
    <location>
        <position position="70"/>
    </location>
</feature>
<keyword evidence="3 12" id="KW-0349">Heme</keyword>
<evidence type="ECO:0000256" key="8">
    <source>
        <dbReference type="ARBA" id="ARBA00023157"/>
    </source>
</evidence>
<keyword evidence="4 12" id="KW-0479">Metal-binding</keyword>
<keyword evidence="5 15" id="KW-0732">Signal</keyword>
<evidence type="ECO:0000256" key="6">
    <source>
        <dbReference type="ARBA" id="ARBA00023002"/>
    </source>
</evidence>
<dbReference type="Gene3D" id="1.10.520.10">
    <property type="match status" value="1"/>
</dbReference>
<dbReference type="EC" id="1.11.1.-" evidence="15"/>
<dbReference type="CDD" id="cd00692">
    <property type="entry name" value="ligninase"/>
    <property type="match status" value="1"/>
</dbReference>
<evidence type="ECO:0000256" key="10">
    <source>
        <dbReference type="ARBA" id="ARBA00023185"/>
    </source>
</evidence>
<proteinExistence type="inferred from homology"/>
<dbReference type="PRINTS" id="PR00458">
    <property type="entry name" value="PEROXIDASE"/>
</dbReference>
<sequence length="384" mass="40028">MAFATLFALASLAAVVSAAPAAESAVCPDGTRVTNEACCAFIPLATDLQDNLFQGDCGEDAHEVVRLTFHDAIAISRSQGPKAGGGADGSMLLFPTVEPLFPPNNGISDSVNNLLHFLPLHPVSAGDLIQFAGAVALSNCPGAPQLEFLAGRPNKTIAAVQGLIPEPQDSVTKILERFEDAGGFTPFEVVSLLASHSIARADKVDPTIDAAPFDSTPFSFDTQIFLEVLLKGTGFPGTGNNTGEVSSPLPLGSGADTGEMRLQSDFELARDERTACAWQSFVNEQAFMAASFKAAMAKLAVLGHNRNDLIDCSDVVPKPKPAVNTPATFPATTGPKDLQLTCDVLRFPTLKTAPGTEQAIIPHCSTGGMSCPGVDFDGPAQDSS</sequence>
<dbReference type="InterPro" id="IPR001621">
    <property type="entry name" value="Ligninase"/>
</dbReference>
<feature type="binding site" evidence="12">
    <location>
        <position position="88"/>
    </location>
    <ligand>
        <name>Ca(2+)</name>
        <dbReference type="ChEBI" id="CHEBI:29108"/>
        <label>1</label>
    </ligand>
</feature>
<feature type="binding site" evidence="12">
    <location>
        <position position="214"/>
    </location>
    <ligand>
        <name>Ca(2+)</name>
        <dbReference type="ChEBI" id="CHEBI:29108"/>
        <label>2</label>
    </ligand>
</feature>
<feature type="binding site" description="axial binding residue" evidence="12">
    <location>
        <position position="196"/>
    </location>
    <ligand>
        <name>heme b</name>
        <dbReference type="ChEBI" id="CHEBI:60344"/>
    </ligand>
    <ligandPart>
        <name>Fe</name>
        <dbReference type="ChEBI" id="CHEBI:18248"/>
    </ligandPart>
</feature>
<feature type="domain" description="Plant heme peroxidase family profile" evidence="16">
    <location>
        <begin position="61"/>
        <end position="316"/>
    </location>
</feature>
<feature type="binding site" evidence="12">
    <location>
        <position position="90"/>
    </location>
    <ligand>
        <name>Ca(2+)</name>
        <dbReference type="ChEBI" id="CHEBI:29108"/>
        <label>1</label>
    </ligand>
</feature>
<evidence type="ECO:0000256" key="12">
    <source>
        <dbReference type="PIRSR" id="PIRSR601621-2"/>
    </source>
</evidence>
<dbReference type="InterPro" id="IPR010255">
    <property type="entry name" value="Haem_peroxidase_sf"/>
</dbReference>
<comment type="cofactor">
    <cofactor evidence="12 15">
        <name>Ca(2+)</name>
        <dbReference type="ChEBI" id="CHEBI:29108"/>
    </cofactor>
    <text evidence="12 15">Binds 2 calcium ions per subunit.</text>
</comment>
<dbReference type="GO" id="GO:0034599">
    <property type="term" value="P:cellular response to oxidative stress"/>
    <property type="evidence" value="ECO:0007669"/>
    <property type="project" value="InterPro"/>
</dbReference>
<dbReference type="PROSITE" id="PS00435">
    <property type="entry name" value="PEROXIDASE_1"/>
    <property type="match status" value="1"/>
</dbReference>
<feature type="site" description="Transition state stabilizer" evidence="13">
    <location>
        <position position="66"/>
    </location>
</feature>
<dbReference type="InterPro" id="IPR044831">
    <property type="entry name" value="Ccp1-like"/>
</dbReference>
<dbReference type="AlphaFoldDB" id="A0A0E4B8L4"/>
<feature type="binding site" evidence="12">
    <location>
        <position position="71"/>
    </location>
    <ligand>
        <name>Ca(2+)</name>
        <dbReference type="ChEBI" id="CHEBI:29108"/>
        <label>1</label>
    </ligand>
</feature>
<evidence type="ECO:0000256" key="15">
    <source>
        <dbReference type="RuleBase" id="RU363051"/>
    </source>
</evidence>
<gene>
    <name evidence="17" type="primary">mnpB3</name>
</gene>
<reference evidence="17" key="2">
    <citation type="submission" date="2015-01" db="EMBL/GenBank/DDBJ databases">
        <authorList>
            <person name="Takano M."/>
            <person name="Yamaguchi M."/>
        </authorList>
    </citation>
    <scope>NUCLEOTIDE SEQUENCE</scope>
    <source>
        <strain evidence="17">WD1694</strain>
    </source>
</reference>
<evidence type="ECO:0000256" key="13">
    <source>
        <dbReference type="PIRSR" id="PIRSR601621-3"/>
    </source>
</evidence>
<protein>
    <recommendedName>
        <fullName evidence="15">Peroxidase</fullName>
        <ecNumber evidence="15">1.11.1.-</ecNumber>
    </recommendedName>
</protein>
<dbReference type="PROSITE" id="PS50873">
    <property type="entry name" value="PEROXIDASE_4"/>
    <property type="match status" value="1"/>
</dbReference>
<dbReference type="Pfam" id="PF00141">
    <property type="entry name" value="peroxidase"/>
    <property type="match status" value="1"/>
</dbReference>
<reference evidence="17" key="1">
    <citation type="journal article" date="2013" name="J. Wood Sci.">
        <title>Genomic gene encoding manganese peroxidase from a white-rot fungus Phanerochaete crassa WD1694.</title>
        <authorList>
            <person name="Takano M."/>
            <person name="Yamaguchi M."/>
            <person name="Sano H."/>
            <person name="Nakamura M."/>
            <person name="Shibuya H."/>
            <person name="Miyazaki Y."/>
        </authorList>
    </citation>
    <scope>NUCLEOTIDE SEQUENCE</scope>
    <source>
        <strain evidence="17">WD1694</strain>
    </source>
</reference>
<feature type="disulfide bond" evidence="14">
    <location>
        <begin position="57"/>
        <end position="140"/>
    </location>
</feature>
<keyword evidence="8 14" id="KW-1015">Disulfide bond</keyword>
<accession>A0A0E4B8L4</accession>
<organism evidence="17">
    <name type="scientific">Phlebiopsis crassa</name>
    <dbReference type="NCBI Taxonomy" id="1647769"/>
    <lineage>
        <taxon>Eukaryota</taxon>
        <taxon>Fungi</taxon>
        <taxon>Dikarya</taxon>
        <taxon>Basidiomycota</taxon>
        <taxon>Agaricomycotina</taxon>
        <taxon>Agaricomycetes</taxon>
        <taxon>Polyporales</taxon>
        <taxon>Phanerochaetaceae</taxon>
        <taxon>Phlebiopsis</taxon>
    </lineage>
</organism>
<dbReference type="PRINTS" id="PR00462">
    <property type="entry name" value="LIGNINASE"/>
</dbReference>
<feature type="binding site" evidence="12">
    <location>
        <position position="86"/>
    </location>
    <ligand>
        <name>Ca(2+)</name>
        <dbReference type="ChEBI" id="CHEBI:29108"/>
        <label>1</label>
    </ligand>
</feature>
<dbReference type="EMBL" id="LC020100">
    <property type="protein sequence ID" value="BAR45980.1"/>
    <property type="molecule type" value="Genomic_DNA"/>
</dbReference>
<keyword evidence="2 15" id="KW-0575">Peroxidase</keyword>
<comment type="cofactor">
    <cofactor evidence="12">
        <name>heme b</name>
        <dbReference type="ChEBI" id="CHEBI:60344"/>
    </cofactor>
    <text evidence="12">Binds 1 heme b (iron(II)-protoporphyrin IX) group per subunit.</text>
</comment>
<evidence type="ECO:0000313" key="17">
    <source>
        <dbReference type="EMBL" id="BAR45980.1"/>
    </source>
</evidence>
<dbReference type="PANTHER" id="PTHR31356">
    <property type="entry name" value="THYLAKOID LUMENAL 29 KDA PROTEIN, CHLOROPLASTIC-RELATED"/>
    <property type="match status" value="1"/>
</dbReference>
<evidence type="ECO:0000256" key="7">
    <source>
        <dbReference type="ARBA" id="ARBA00023004"/>
    </source>
</evidence>
<keyword evidence="10" id="KW-0439">Lignin degradation</keyword>
<comment type="similarity">
    <text evidence="1 15">Belongs to the peroxidase family. Ligninase subfamily.</text>
</comment>
<dbReference type="SUPFAM" id="SSF48113">
    <property type="entry name" value="Heme-dependent peroxidases"/>
    <property type="match status" value="1"/>
</dbReference>
<evidence type="ECO:0000256" key="4">
    <source>
        <dbReference type="ARBA" id="ARBA00022723"/>
    </source>
</evidence>